<dbReference type="InterPro" id="IPR027417">
    <property type="entry name" value="P-loop_NTPase"/>
</dbReference>
<dbReference type="InterPro" id="IPR041569">
    <property type="entry name" value="AAA_lid_3"/>
</dbReference>
<reference evidence="8" key="1">
    <citation type="submission" date="2019-06" db="EMBL/GenBank/DDBJ databases">
        <title>Co-occurence of chitin degradation, pigmentation and bioactivity in marine Pseudoalteromonas.</title>
        <authorList>
            <person name="Sonnenschein E.C."/>
            <person name="Bech P.K."/>
        </authorList>
    </citation>
    <scope>NUCLEOTIDE SEQUENCE [LARGE SCALE GENOMIC DNA]</scope>
    <source>
        <strain evidence="8">S3895</strain>
    </source>
</reference>
<name>A0ABY2VUI8_9GAMM</name>
<evidence type="ECO:0000259" key="6">
    <source>
        <dbReference type="SMART" id="SM00382"/>
    </source>
</evidence>
<feature type="region of interest" description="Disordered" evidence="5">
    <location>
        <begin position="502"/>
        <end position="533"/>
    </location>
</feature>
<dbReference type="PANTHER" id="PTHR42960">
    <property type="entry name" value="YCF46 PROTEIN"/>
    <property type="match status" value="1"/>
</dbReference>
<evidence type="ECO:0000313" key="8">
    <source>
        <dbReference type="Proteomes" id="UP000307164"/>
    </source>
</evidence>
<evidence type="ECO:0000256" key="4">
    <source>
        <dbReference type="ARBA" id="ARBA00040480"/>
    </source>
</evidence>
<comment type="similarity">
    <text evidence="3">Belongs to the AAA ATPase family. Highly divergent.</text>
</comment>
<dbReference type="SUPFAM" id="SSF52540">
    <property type="entry name" value="P-loop containing nucleoside triphosphate hydrolases"/>
    <property type="match status" value="1"/>
</dbReference>
<dbReference type="Pfam" id="PF00004">
    <property type="entry name" value="AAA"/>
    <property type="match status" value="1"/>
</dbReference>
<dbReference type="Pfam" id="PF17862">
    <property type="entry name" value="AAA_lid_3"/>
    <property type="match status" value="1"/>
</dbReference>
<dbReference type="InterPro" id="IPR052381">
    <property type="entry name" value="AAA_domain_protein"/>
</dbReference>
<keyword evidence="1" id="KW-0547">Nucleotide-binding</keyword>
<sequence length="533" mass="59478">MDFKSQFALAVNASAPLIQIISHDTLRIRAEIQSLAKENNKSTYIWDSVKGLRKDINQPAELEEDIHSPVEVLDWVIGDTDDELICETPKNCIVLLEDFHHFLNPGEHSVISRLRNFAIAVAGRSISNISIVLSQPIKYLPIELEKEVVVLDMPLPSIQELSKLAVQAKQKFQLDERDCLHTESFLNAAIGLSTSEAQLAFAKIAYAKKRLSDLDIPDLVKEKEQLIKKKGNLEYFHPDSSLNEVGGLDNLKAWLNRRRLAFSQQAKEFGLETPRGLLMLGLPGTGKSLSAKAIANEWQLPLLRLDMGNIYGGIVGQSESNMRDALLLAEAISPSILWIDEIEKGFSGAQSSGATDGGTTARVLGNFLTWMQEKTKPVFVVATANNIAQLPPELLRKGRVDEIFFVDLPTENERREIIKVHLDKIRRLENLSPVQINTLATLSKGFTGAELKEAIKEALFIAFDEVEELEFEHIKKALLETTPMSITMSEVIENTRKWAQGRAVNASAESPEPLDKSKDQSIRLKSEIENPFV</sequence>
<organism evidence="7 8">
    <name type="scientific">Pseudoalteromonas aurantia</name>
    <dbReference type="NCBI Taxonomy" id="43654"/>
    <lineage>
        <taxon>Bacteria</taxon>
        <taxon>Pseudomonadati</taxon>
        <taxon>Pseudomonadota</taxon>
        <taxon>Gammaproteobacteria</taxon>
        <taxon>Alteromonadales</taxon>
        <taxon>Pseudoalteromonadaceae</taxon>
        <taxon>Pseudoalteromonas</taxon>
    </lineage>
</organism>
<evidence type="ECO:0000256" key="5">
    <source>
        <dbReference type="SAM" id="MobiDB-lite"/>
    </source>
</evidence>
<dbReference type="Gene3D" id="3.40.50.300">
    <property type="entry name" value="P-loop containing nucleotide triphosphate hydrolases"/>
    <property type="match status" value="1"/>
</dbReference>
<dbReference type="InterPro" id="IPR003593">
    <property type="entry name" value="AAA+_ATPase"/>
</dbReference>
<keyword evidence="8" id="KW-1185">Reference proteome</keyword>
<dbReference type="CDD" id="cd19507">
    <property type="entry name" value="RecA-like_Ycf46-like"/>
    <property type="match status" value="1"/>
</dbReference>
<comment type="caution">
    <text evidence="7">The sequence shown here is derived from an EMBL/GenBank/DDBJ whole genome shotgun (WGS) entry which is preliminary data.</text>
</comment>
<feature type="domain" description="AAA+ ATPase" evidence="6">
    <location>
        <begin position="273"/>
        <end position="410"/>
    </location>
</feature>
<dbReference type="PANTHER" id="PTHR42960:SF1">
    <property type="entry name" value="YCF46 PROTEIN"/>
    <property type="match status" value="1"/>
</dbReference>
<evidence type="ECO:0000256" key="3">
    <source>
        <dbReference type="ARBA" id="ARBA00038088"/>
    </source>
</evidence>
<evidence type="ECO:0000313" key="7">
    <source>
        <dbReference type="EMBL" id="TMO71926.1"/>
    </source>
</evidence>
<proteinExistence type="inferred from homology"/>
<dbReference type="Gene3D" id="1.10.8.60">
    <property type="match status" value="1"/>
</dbReference>
<evidence type="ECO:0000256" key="1">
    <source>
        <dbReference type="ARBA" id="ARBA00022741"/>
    </source>
</evidence>
<dbReference type="Proteomes" id="UP000307164">
    <property type="component" value="Unassembled WGS sequence"/>
</dbReference>
<gene>
    <name evidence="7" type="ORF">CWC20_16360</name>
</gene>
<accession>A0ABY2VUI8</accession>
<dbReference type="SMART" id="SM00382">
    <property type="entry name" value="AAA"/>
    <property type="match status" value="1"/>
</dbReference>
<dbReference type="InterPro" id="IPR003959">
    <property type="entry name" value="ATPase_AAA_core"/>
</dbReference>
<evidence type="ECO:0000256" key="2">
    <source>
        <dbReference type="ARBA" id="ARBA00022840"/>
    </source>
</evidence>
<dbReference type="RefSeq" id="WP_138675905.1">
    <property type="nucleotide sequence ID" value="NZ_PNBW01000091.1"/>
</dbReference>
<feature type="compositionally biased region" description="Basic and acidic residues" evidence="5">
    <location>
        <begin position="513"/>
        <end position="533"/>
    </location>
</feature>
<dbReference type="EMBL" id="PNBW01000091">
    <property type="protein sequence ID" value="TMO71926.1"/>
    <property type="molecule type" value="Genomic_DNA"/>
</dbReference>
<keyword evidence="2" id="KW-0067">ATP-binding</keyword>
<protein>
    <recommendedName>
        <fullName evidence="4">Uncharacterized AAA domain-containing protein ycf46</fullName>
    </recommendedName>
</protein>